<dbReference type="Proteomes" id="UP000023351">
    <property type="component" value="Unassembled WGS sequence"/>
</dbReference>
<organism evidence="3 4">
    <name type="scientific">Mycobacteroides abscessus subsp. bolletii 1513</name>
    <dbReference type="NCBI Taxonomy" id="1299321"/>
    <lineage>
        <taxon>Bacteria</taxon>
        <taxon>Bacillati</taxon>
        <taxon>Actinomycetota</taxon>
        <taxon>Actinomycetes</taxon>
        <taxon>Mycobacteriales</taxon>
        <taxon>Mycobacteriaceae</taxon>
        <taxon>Mycobacteroides</taxon>
        <taxon>Mycobacteroides abscessus</taxon>
    </lineage>
</organism>
<dbReference type="Pfam" id="PF12625">
    <property type="entry name" value="Arabinose_bd"/>
    <property type="match status" value="1"/>
</dbReference>
<reference evidence="3 4" key="1">
    <citation type="submission" date="2013-12" db="EMBL/GenBank/DDBJ databases">
        <authorList>
            <person name="Zelazny A."/>
            <person name="Olivier K."/>
            <person name="Holland S."/>
            <person name="Lenaerts A."/>
            <person name="Ordway D."/>
            <person name="DeGroote M.A."/>
            <person name="Parker T."/>
            <person name="Sizemore C."/>
            <person name="Tallon L.J."/>
            <person name="Sadzewicz L.K."/>
            <person name="Sengamalay N."/>
            <person name="Fraser C.M."/>
            <person name="Hine E."/>
            <person name="Shefchek K.A."/>
            <person name="Das S.P."/>
            <person name="Tettelin H."/>
        </authorList>
    </citation>
    <scope>NUCLEOTIDE SEQUENCE [LARGE SCALE GENOMIC DNA]</scope>
    <source>
        <strain evidence="3 4">1513</strain>
    </source>
</reference>
<comment type="caution">
    <text evidence="3">The sequence shown here is derived from an EMBL/GenBank/DDBJ whole genome shotgun (WGS) entry which is preliminary data.</text>
</comment>
<evidence type="ECO:0000313" key="4">
    <source>
        <dbReference type="Proteomes" id="UP000023351"/>
    </source>
</evidence>
<evidence type="ECO:0000313" key="3">
    <source>
        <dbReference type="EMBL" id="EUA67379.1"/>
    </source>
</evidence>
<dbReference type="InterPro" id="IPR032687">
    <property type="entry name" value="AraC-type_N"/>
</dbReference>
<dbReference type="GO" id="GO:0003700">
    <property type="term" value="F:DNA-binding transcription factor activity"/>
    <property type="evidence" value="ECO:0007669"/>
    <property type="project" value="TreeGrafter"/>
</dbReference>
<dbReference type="EMBL" id="JAOJ01000003">
    <property type="protein sequence ID" value="EUA67379.1"/>
    <property type="molecule type" value="Genomic_DNA"/>
</dbReference>
<dbReference type="AlphaFoldDB" id="X8DG99"/>
<dbReference type="PATRIC" id="fig|1299321.3.peg.4630"/>
<sequence length="218" mass="23777">MAVIRGSALTNYHELVAELGGDGSRLLAGARVSPTDAGSYERFISLPNGARALEATAAALNAPDFGRQLARRQGIEILGPVGLAARTAATVADAFAILEKFMGAYCPVISARVTDHRDPALCRFEFEYLLNPARHKRKLLSCLWGSRCGCCITFWAPVTARCPFICRTKPSRRHRRISVTLGVRRSSVSLSEGSRCAPSTCRSRCPETIWPTRPRSTI</sequence>
<feature type="domain" description="HTH-type transcriptional regulator AraC-type N-terminal" evidence="2">
    <location>
        <begin position="20"/>
        <end position="148"/>
    </location>
</feature>
<dbReference type="PANTHER" id="PTHR47894">
    <property type="entry name" value="HTH-TYPE TRANSCRIPTIONAL REGULATOR GADX"/>
    <property type="match status" value="1"/>
</dbReference>
<protein>
    <submittedName>
        <fullName evidence="3">Arabinose-binding domain of AraC transcription regulator, N-term family protein</fullName>
    </submittedName>
</protein>
<keyword evidence="1" id="KW-0238">DNA-binding</keyword>
<dbReference type="PANTHER" id="PTHR47894:SF4">
    <property type="entry name" value="HTH-TYPE TRANSCRIPTIONAL REGULATOR GADX"/>
    <property type="match status" value="1"/>
</dbReference>
<accession>X8DG99</accession>
<dbReference type="GO" id="GO:0000976">
    <property type="term" value="F:transcription cis-regulatory region binding"/>
    <property type="evidence" value="ECO:0007669"/>
    <property type="project" value="TreeGrafter"/>
</dbReference>
<proteinExistence type="predicted"/>
<gene>
    <name evidence="3" type="ORF">I540_4800</name>
</gene>
<dbReference type="GO" id="GO:0005829">
    <property type="term" value="C:cytosol"/>
    <property type="evidence" value="ECO:0007669"/>
    <property type="project" value="TreeGrafter"/>
</dbReference>
<name>X8DG99_9MYCO</name>
<evidence type="ECO:0000256" key="1">
    <source>
        <dbReference type="ARBA" id="ARBA00023125"/>
    </source>
</evidence>
<evidence type="ECO:0000259" key="2">
    <source>
        <dbReference type="Pfam" id="PF12625"/>
    </source>
</evidence>